<reference evidence="7 8" key="1">
    <citation type="submission" date="2020-12" db="EMBL/GenBank/DDBJ databases">
        <title>FDA dAtabase for Regulatory Grade micrObial Sequences (FDA-ARGOS): Supporting development and validation of Infectious Disease Dx tests.</title>
        <authorList>
            <person name="Sproer C."/>
            <person name="Gronow S."/>
            <person name="Severitt S."/>
            <person name="Schroder I."/>
            <person name="Tallon L."/>
            <person name="Sadzewicz L."/>
            <person name="Zhao X."/>
            <person name="Boylan J."/>
            <person name="Ott S."/>
            <person name="Bowen H."/>
            <person name="Vavikolanu K."/>
            <person name="Mehta A."/>
            <person name="Aluvathingal J."/>
            <person name="Nadendla S."/>
            <person name="Lowell S."/>
            <person name="Myers T."/>
            <person name="Yan Y."/>
            <person name="Sichtig H."/>
        </authorList>
    </citation>
    <scope>NUCLEOTIDE SEQUENCE [LARGE SCALE GENOMIC DNA]</scope>
    <source>
        <strain evidence="7 8">FDAARGOS_911</strain>
    </source>
</reference>
<dbReference type="PANTHER" id="PTHR39181:SF1">
    <property type="entry name" value="TYROSINE-PROTEIN PHOSPHATASE YWQE"/>
    <property type="match status" value="1"/>
</dbReference>
<dbReference type="EMBL" id="JAOTML010000007">
    <property type="protein sequence ID" value="MCY3053666.1"/>
    <property type="molecule type" value="Genomic_DNA"/>
</dbReference>
<gene>
    <name evidence="7" type="ORF">I6G68_08330</name>
    <name evidence="6" type="ORF">ODY43_06660</name>
</gene>
<keyword evidence="2 5" id="KW-0378">Hydrolase</keyword>
<dbReference type="KEGG" id="aun:AWM73_01725"/>
<dbReference type="GeneID" id="35767705"/>
<dbReference type="AlphaFoldDB" id="A0A0X8FDU5"/>
<dbReference type="Pfam" id="PF19567">
    <property type="entry name" value="CpsB_CapC"/>
    <property type="match status" value="1"/>
</dbReference>
<dbReference type="PANTHER" id="PTHR39181">
    <property type="entry name" value="TYROSINE-PROTEIN PHOSPHATASE YWQE"/>
    <property type="match status" value="1"/>
</dbReference>
<dbReference type="GO" id="GO:0030145">
    <property type="term" value="F:manganese ion binding"/>
    <property type="evidence" value="ECO:0007669"/>
    <property type="project" value="UniProtKB-UniRule"/>
</dbReference>
<dbReference type="EC" id="3.1.3.48" evidence="5"/>
<evidence type="ECO:0000256" key="1">
    <source>
        <dbReference type="ARBA" id="ARBA00005750"/>
    </source>
</evidence>
<comment type="similarity">
    <text evidence="1 5">Belongs to the metallo-dependent hydrolases superfamily. CpsB/CapC family.</text>
</comment>
<evidence type="ECO:0000313" key="9">
    <source>
        <dbReference type="Proteomes" id="UP001069145"/>
    </source>
</evidence>
<name>A0A0X8FDU5_9LACT</name>
<evidence type="ECO:0000256" key="5">
    <source>
        <dbReference type="PIRNR" id="PIRNR016557"/>
    </source>
</evidence>
<keyword evidence="3 5" id="KW-0904">Protein phosphatase</keyword>
<sequence>MLVDMACHIAKVDHTDSNKEQLAMANTIWQSGVTHVLATASYPTDPAATGGDLVQAAEAFQEDLDRRGIALMVYPGQIIDLAQAISWDDLSQDILYADLNQRYVLVKLNQEDPQRYFEPLLFEWLKHDIRPVLVQIEENQALMRDIDQVYQWVDQGCYTALTAGNLLGRQGKQVKKQCHYLLEAGLAHLLGSFSTSSDDYQLRQAYAALENRYGQSISFDIQQNARALINGDPLIDHFQIKKKKRFWFF</sequence>
<dbReference type="OrthoDB" id="9788539at2"/>
<evidence type="ECO:0000313" key="7">
    <source>
        <dbReference type="EMBL" id="QPS01363.1"/>
    </source>
</evidence>
<proteinExistence type="inferred from homology"/>
<comment type="catalytic activity">
    <reaction evidence="4 5">
        <text>O-phospho-L-tyrosyl-[protein] + H2O = L-tyrosyl-[protein] + phosphate</text>
        <dbReference type="Rhea" id="RHEA:10684"/>
        <dbReference type="Rhea" id="RHEA-COMP:10136"/>
        <dbReference type="Rhea" id="RHEA-COMP:20101"/>
        <dbReference type="ChEBI" id="CHEBI:15377"/>
        <dbReference type="ChEBI" id="CHEBI:43474"/>
        <dbReference type="ChEBI" id="CHEBI:46858"/>
        <dbReference type="ChEBI" id="CHEBI:61978"/>
        <dbReference type="EC" id="3.1.3.48"/>
    </reaction>
</comment>
<evidence type="ECO:0000256" key="4">
    <source>
        <dbReference type="ARBA" id="ARBA00051722"/>
    </source>
</evidence>
<dbReference type="GO" id="GO:0004725">
    <property type="term" value="F:protein tyrosine phosphatase activity"/>
    <property type="evidence" value="ECO:0007669"/>
    <property type="project" value="UniProtKB-UniRule"/>
</dbReference>
<evidence type="ECO:0000313" key="6">
    <source>
        <dbReference type="EMBL" id="MCY3053666.1"/>
    </source>
</evidence>
<dbReference type="InterPro" id="IPR016667">
    <property type="entry name" value="Caps_polysacc_synth_CpsB/CapC"/>
</dbReference>
<dbReference type="Proteomes" id="UP001069145">
    <property type="component" value="Unassembled WGS sequence"/>
</dbReference>
<accession>A0A0X8FDU5</accession>
<organism evidence="7 8">
    <name type="scientific">Aerococcus urinae</name>
    <dbReference type="NCBI Taxonomy" id="1376"/>
    <lineage>
        <taxon>Bacteria</taxon>
        <taxon>Bacillati</taxon>
        <taxon>Bacillota</taxon>
        <taxon>Bacilli</taxon>
        <taxon>Lactobacillales</taxon>
        <taxon>Aerococcaceae</taxon>
        <taxon>Aerococcus</taxon>
    </lineage>
</organism>
<reference evidence="6" key="2">
    <citation type="submission" date="2022-09" db="EMBL/GenBank/DDBJ databases">
        <title>Aerococcus urinae taxonomy study.</title>
        <authorList>
            <person name="Christensen J."/>
            <person name="Senneby E."/>
        </authorList>
    </citation>
    <scope>NUCLEOTIDE SEQUENCE</scope>
    <source>
        <strain evidence="6">NLD-066-U95</strain>
    </source>
</reference>
<dbReference type="Proteomes" id="UP000594771">
    <property type="component" value="Chromosome"/>
</dbReference>
<evidence type="ECO:0000256" key="2">
    <source>
        <dbReference type="ARBA" id="ARBA00022801"/>
    </source>
</evidence>
<dbReference type="EMBL" id="CP065662">
    <property type="protein sequence ID" value="QPS01363.1"/>
    <property type="molecule type" value="Genomic_DNA"/>
</dbReference>
<evidence type="ECO:0000313" key="8">
    <source>
        <dbReference type="Proteomes" id="UP000594771"/>
    </source>
</evidence>
<dbReference type="RefSeq" id="WP_060777804.1">
    <property type="nucleotide sequence ID" value="NZ_CAJHLF010000001.1"/>
</dbReference>
<keyword evidence="9" id="KW-1185">Reference proteome</keyword>
<evidence type="ECO:0000256" key="3">
    <source>
        <dbReference type="ARBA" id="ARBA00022912"/>
    </source>
</evidence>
<dbReference type="PIRSF" id="PIRSF016557">
    <property type="entry name" value="Caps_synth_CpsB"/>
    <property type="match status" value="1"/>
</dbReference>
<protein>
    <recommendedName>
        <fullName evidence="5">Tyrosine-protein phosphatase</fullName>
        <ecNumber evidence="5">3.1.3.48</ecNumber>
    </recommendedName>
</protein>
<dbReference type="Gene3D" id="3.20.20.140">
    <property type="entry name" value="Metal-dependent hydrolases"/>
    <property type="match status" value="1"/>
</dbReference>